<feature type="transmembrane region" description="Helical" evidence="2">
    <location>
        <begin position="139"/>
        <end position="160"/>
    </location>
</feature>
<evidence type="ECO:0000313" key="4">
    <source>
        <dbReference type="Proteomes" id="UP000198668"/>
    </source>
</evidence>
<feature type="transmembrane region" description="Helical" evidence="2">
    <location>
        <begin position="59"/>
        <end position="80"/>
    </location>
</feature>
<feature type="transmembrane region" description="Helical" evidence="2">
    <location>
        <begin position="198"/>
        <end position="216"/>
    </location>
</feature>
<evidence type="ECO:0000256" key="2">
    <source>
        <dbReference type="SAM" id="Phobius"/>
    </source>
</evidence>
<feature type="transmembrane region" description="Helical" evidence="2">
    <location>
        <begin position="236"/>
        <end position="255"/>
    </location>
</feature>
<protein>
    <recommendedName>
        <fullName evidence="5">DUF1576 domain-containing protein</fullName>
    </recommendedName>
</protein>
<proteinExistence type="predicted"/>
<reference evidence="3 4" key="1">
    <citation type="submission" date="2016-10" db="EMBL/GenBank/DDBJ databases">
        <authorList>
            <person name="de Groot N.N."/>
        </authorList>
    </citation>
    <scope>NUCLEOTIDE SEQUENCE [LARGE SCALE GENOMIC DNA]</scope>
    <source>
        <strain evidence="3 4">DSM 27630</strain>
    </source>
</reference>
<feature type="transmembrane region" description="Helical" evidence="2">
    <location>
        <begin position="400"/>
        <end position="421"/>
    </location>
</feature>
<dbReference type="Proteomes" id="UP000198668">
    <property type="component" value="Unassembled WGS sequence"/>
</dbReference>
<name>A0A1I3BNJ4_9LACT</name>
<keyword evidence="2" id="KW-1133">Transmembrane helix</keyword>
<keyword evidence="2" id="KW-0472">Membrane</keyword>
<organism evidence="3 4">
    <name type="scientific">Pisciglobus halotolerans</name>
    <dbReference type="NCBI Taxonomy" id="745365"/>
    <lineage>
        <taxon>Bacteria</taxon>
        <taxon>Bacillati</taxon>
        <taxon>Bacillota</taxon>
        <taxon>Bacilli</taxon>
        <taxon>Lactobacillales</taxon>
        <taxon>Carnobacteriaceae</taxon>
    </lineage>
</organism>
<dbReference type="RefSeq" id="WP_177186172.1">
    <property type="nucleotide sequence ID" value="NZ_FOQE01000008.1"/>
</dbReference>
<sequence>MRTTLNHEQNFAVSNLSDRAIYCLLLVFAGLLFGFAFLFNTPQEIWKGSLTILSSPANLVTDYFALANVGAALVNASLMTLKSLLLIRINKVRLSGPLLAAIITVAGFSLFGKNLYNSIPIIAGVMLYAKLTRSPFKDYLLAALFGSALGPLVSEITFNIGLPLPLGILGGCLAGILVGLLLPPMASHFKSFHKGFSLYNIGFTAGIIGMTFIALFRSFGSDVHTVQILSSGNNVFFSIFLFSLFSSMFVLGFFFNHRSFKGYLTFLDEDGIGGPDYLSKYGLGLTLINMGLLGNTATGYCLLVGGELNGPVIGGIFTVTGFGAFGKHIRNVSPILVGVLLVGLLTSADLGSTNLLLTALFGTTLAPISGHYGALAGIIAGGFHMAMVTNISYLHAGMNLYNNGFSGGFIAAAIVPLLEVFHFHKKERKNQSAISKNIMEEAPSKTSSPEQLAVFDDMD</sequence>
<gene>
    <name evidence="3" type="ORF">SAMN04489868_1088</name>
</gene>
<feature type="transmembrane region" description="Helical" evidence="2">
    <location>
        <begin position="335"/>
        <end position="360"/>
    </location>
</feature>
<feature type="transmembrane region" description="Helical" evidence="2">
    <location>
        <begin position="372"/>
        <end position="394"/>
    </location>
</feature>
<dbReference type="AlphaFoldDB" id="A0A1I3BNJ4"/>
<evidence type="ECO:0000313" key="3">
    <source>
        <dbReference type="EMBL" id="SFH63740.1"/>
    </source>
</evidence>
<feature type="region of interest" description="Disordered" evidence="1">
    <location>
        <begin position="440"/>
        <end position="459"/>
    </location>
</feature>
<dbReference type="Pfam" id="PF07613">
    <property type="entry name" value="DUF1576"/>
    <property type="match status" value="2"/>
</dbReference>
<keyword evidence="4" id="KW-1185">Reference proteome</keyword>
<feature type="transmembrane region" description="Helical" evidence="2">
    <location>
        <begin position="20"/>
        <end position="39"/>
    </location>
</feature>
<accession>A0A1I3BNJ4</accession>
<feature type="transmembrane region" description="Helical" evidence="2">
    <location>
        <begin position="166"/>
        <end position="186"/>
    </location>
</feature>
<evidence type="ECO:0008006" key="5">
    <source>
        <dbReference type="Google" id="ProtNLM"/>
    </source>
</evidence>
<keyword evidence="2" id="KW-0812">Transmembrane</keyword>
<dbReference type="InterPro" id="IPR011470">
    <property type="entry name" value="DUF1576"/>
</dbReference>
<dbReference type="EMBL" id="FOQE01000008">
    <property type="protein sequence ID" value="SFH63740.1"/>
    <property type="molecule type" value="Genomic_DNA"/>
</dbReference>
<evidence type="ECO:0000256" key="1">
    <source>
        <dbReference type="SAM" id="MobiDB-lite"/>
    </source>
</evidence>
<feature type="transmembrane region" description="Helical" evidence="2">
    <location>
        <begin position="92"/>
        <end position="109"/>
    </location>
</feature>